<feature type="compositionally biased region" description="Basic and acidic residues" evidence="1">
    <location>
        <begin position="56"/>
        <end position="70"/>
    </location>
</feature>
<dbReference type="EMBL" id="MLJW01001890">
    <property type="protein sequence ID" value="OIQ76360.1"/>
    <property type="molecule type" value="Genomic_DNA"/>
</dbReference>
<feature type="transmembrane region" description="Helical" evidence="2">
    <location>
        <begin position="6"/>
        <end position="27"/>
    </location>
</feature>
<keyword evidence="2" id="KW-1133">Transmembrane helix</keyword>
<proteinExistence type="predicted"/>
<gene>
    <name evidence="3" type="ORF">GALL_419610</name>
</gene>
<protein>
    <submittedName>
        <fullName evidence="3">Uncharacterized protein</fullName>
    </submittedName>
</protein>
<evidence type="ECO:0000313" key="3">
    <source>
        <dbReference type="EMBL" id="OIQ76360.1"/>
    </source>
</evidence>
<accession>A0A1J5PZG0</accession>
<evidence type="ECO:0000256" key="1">
    <source>
        <dbReference type="SAM" id="MobiDB-lite"/>
    </source>
</evidence>
<name>A0A1J5PZG0_9ZZZZ</name>
<keyword evidence="2" id="KW-0812">Transmembrane</keyword>
<feature type="region of interest" description="Disordered" evidence="1">
    <location>
        <begin position="56"/>
        <end position="113"/>
    </location>
</feature>
<dbReference type="AlphaFoldDB" id="A0A1J5PZG0"/>
<dbReference type="InterPro" id="IPR045684">
    <property type="entry name" value="DUF6191"/>
</dbReference>
<comment type="caution">
    <text evidence="3">The sequence shown here is derived from an EMBL/GenBank/DDBJ whole genome shotgun (WGS) entry which is preliminary data.</text>
</comment>
<reference evidence="3" key="1">
    <citation type="submission" date="2016-10" db="EMBL/GenBank/DDBJ databases">
        <title>Sequence of Gallionella enrichment culture.</title>
        <authorList>
            <person name="Poehlein A."/>
            <person name="Muehling M."/>
            <person name="Daniel R."/>
        </authorList>
    </citation>
    <scope>NUCLEOTIDE SEQUENCE</scope>
</reference>
<evidence type="ECO:0000256" key="2">
    <source>
        <dbReference type="SAM" id="Phobius"/>
    </source>
</evidence>
<keyword evidence="2" id="KW-0472">Membrane</keyword>
<sequence length="113" mass="12664">MALFFALSLPGLVVLLIIAGIFQLVFFRHRRKDRPGAASIGFNLLDTALRPGREHLHAEQESKRVFRKEDEEGAPPRSKVDLTKNVAKIVRASGTDPNRGDDQADKDSKRENE</sequence>
<dbReference type="Pfam" id="PF19690">
    <property type="entry name" value="DUF6191"/>
    <property type="match status" value="1"/>
</dbReference>
<organism evidence="3">
    <name type="scientific">mine drainage metagenome</name>
    <dbReference type="NCBI Taxonomy" id="410659"/>
    <lineage>
        <taxon>unclassified sequences</taxon>
        <taxon>metagenomes</taxon>
        <taxon>ecological metagenomes</taxon>
    </lineage>
</organism>
<feature type="compositionally biased region" description="Basic and acidic residues" evidence="1">
    <location>
        <begin position="98"/>
        <end position="113"/>
    </location>
</feature>